<evidence type="ECO:0000313" key="1">
    <source>
        <dbReference type="EMBL" id="KAL3696188.1"/>
    </source>
</evidence>
<gene>
    <name evidence="1" type="ORF">R1sor_010264</name>
</gene>
<name>A0ABD3HXR7_9MARC</name>
<dbReference type="InterPro" id="IPR001611">
    <property type="entry name" value="Leu-rich_rpt"/>
</dbReference>
<dbReference type="SUPFAM" id="SSF52047">
    <property type="entry name" value="RNI-like"/>
    <property type="match status" value="2"/>
</dbReference>
<reference evidence="1 2" key="1">
    <citation type="submission" date="2024-09" db="EMBL/GenBank/DDBJ databases">
        <title>Chromosome-scale assembly of Riccia sorocarpa.</title>
        <authorList>
            <person name="Paukszto L."/>
        </authorList>
    </citation>
    <scope>NUCLEOTIDE SEQUENCE [LARGE SCALE GENOMIC DNA]</scope>
    <source>
        <strain evidence="1">LP-2024</strain>
        <tissue evidence="1">Aerial parts of the thallus</tissue>
    </source>
</reference>
<keyword evidence="2" id="KW-1185">Reference proteome</keyword>
<sequence>MKRTVQSPQLAAELFGSQIWRTLLPAALWEWKFVCKSPLCIRKRACFSFESQTLPKYGARGWMWELVINHSALLLIAKPRVEFGGVEILTRILSTLGIYDLAQAGQACKALNEASNSVLGSLTQLDLKNVGAKLDDLTFSKLSKKLGPNLKRLDVDCWHLSEDALKNLPKGIEELALCGCDLHMNEILSNVIDNTRGSLRRFAWSGFGCTPPASAFQQLLLISPKLTSFRIDSSITSVDVNLVVRTLADSCPLVNDLSAFDLTMDTLSYLRRHSIQLRKLRHKKTQRLSLGITDASLDMITGMCPCLEELSLVDKSDALPVSDQDLLTDSGVLVLATIAPTLRKLKLKLAGPEVALVCSEVAVMELASLCAKLTHVDLTNFRRLSDPPAYELIQVTSRGLKALGLCGTLEGLNLAQIGPGLWEPAISSICSGNPNLKSLVLSFARLTDKALRSISVLHQLQELALHECNRISNSGLAMIATGCPQLRFVSLSFCKEIGDAGVVALAEGCPHLLKVRFDGCRRLSNPSVRALCRSAPRLRYLSMNQCPKLSDVVFQHLLEGASLRFVELGSSKLSTEGMTAYHLKRPFVELVIDGRRFVA</sequence>
<dbReference type="InterPro" id="IPR006553">
    <property type="entry name" value="Leu-rich_rpt_Cys-con_subtyp"/>
</dbReference>
<proteinExistence type="predicted"/>
<dbReference type="PANTHER" id="PTHR13318:SF105">
    <property type="entry name" value="F-BOX_LRR-REPEAT PROTEIN 3"/>
    <property type="match status" value="1"/>
</dbReference>
<dbReference type="Proteomes" id="UP001633002">
    <property type="component" value="Unassembled WGS sequence"/>
</dbReference>
<dbReference type="AlphaFoldDB" id="A0ABD3HXR7"/>
<organism evidence="1 2">
    <name type="scientific">Riccia sorocarpa</name>
    <dbReference type="NCBI Taxonomy" id="122646"/>
    <lineage>
        <taxon>Eukaryota</taxon>
        <taxon>Viridiplantae</taxon>
        <taxon>Streptophyta</taxon>
        <taxon>Embryophyta</taxon>
        <taxon>Marchantiophyta</taxon>
        <taxon>Marchantiopsida</taxon>
        <taxon>Marchantiidae</taxon>
        <taxon>Marchantiales</taxon>
        <taxon>Ricciaceae</taxon>
        <taxon>Riccia</taxon>
    </lineage>
</organism>
<dbReference type="PANTHER" id="PTHR13318">
    <property type="entry name" value="PARTNER OF PAIRED, ISOFORM B-RELATED"/>
    <property type="match status" value="1"/>
</dbReference>
<dbReference type="SMART" id="SM00367">
    <property type="entry name" value="LRR_CC"/>
    <property type="match status" value="7"/>
</dbReference>
<dbReference type="InterPro" id="IPR032675">
    <property type="entry name" value="LRR_dom_sf"/>
</dbReference>
<dbReference type="Pfam" id="PF13516">
    <property type="entry name" value="LRR_6"/>
    <property type="match status" value="2"/>
</dbReference>
<evidence type="ECO:0000313" key="2">
    <source>
        <dbReference type="Proteomes" id="UP001633002"/>
    </source>
</evidence>
<dbReference type="CDD" id="cd09917">
    <property type="entry name" value="F-box_SF"/>
    <property type="match status" value="1"/>
</dbReference>
<protein>
    <submittedName>
        <fullName evidence="1">Uncharacterized protein</fullName>
    </submittedName>
</protein>
<dbReference type="Gene3D" id="3.80.10.10">
    <property type="entry name" value="Ribonuclease Inhibitor"/>
    <property type="match status" value="2"/>
</dbReference>
<comment type="caution">
    <text evidence="1">The sequence shown here is derived from an EMBL/GenBank/DDBJ whole genome shotgun (WGS) entry which is preliminary data.</text>
</comment>
<dbReference type="EMBL" id="JBJQOH010000002">
    <property type="protein sequence ID" value="KAL3696188.1"/>
    <property type="molecule type" value="Genomic_DNA"/>
</dbReference>
<accession>A0ABD3HXR7</accession>